<feature type="region of interest" description="Disordered" evidence="1">
    <location>
        <begin position="147"/>
        <end position="172"/>
    </location>
</feature>
<dbReference type="AlphaFoldDB" id="A0A1V9X5I5"/>
<dbReference type="InParanoid" id="A0A1V9X5I5"/>
<evidence type="ECO:0000313" key="3">
    <source>
        <dbReference type="Proteomes" id="UP000192247"/>
    </source>
</evidence>
<evidence type="ECO:0000256" key="1">
    <source>
        <dbReference type="SAM" id="MobiDB-lite"/>
    </source>
</evidence>
<keyword evidence="3" id="KW-1185">Reference proteome</keyword>
<comment type="caution">
    <text evidence="2">The sequence shown here is derived from an EMBL/GenBank/DDBJ whole genome shotgun (WGS) entry which is preliminary data.</text>
</comment>
<name>A0A1V9X5I5_9ACAR</name>
<evidence type="ECO:0000313" key="2">
    <source>
        <dbReference type="EMBL" id="OQR68859.1"/>
    </source>
</evidence>
<reference evidence="2 3" key="1">
    <citation type="journal article" date="2017" name="Gigascience">
        <title>Draft genome of the honey bee ectoparasitic mite, Tropilaelaps mercedesae, is shaped by the parasitic life history.</title>
        <authorList>
            <person name="Dong X."/>
            <person name="Armstrong S.D."/>
            <person name="Xia D."/>
            <person name="Makepeace B.L."/>
            <person name="Darby A.C."/>
            <person name="Kadowaki T."/>
        </authorList>
    </citation>
    <scope>NUCLEOTIDE SEQUENCE [LARGE SCALE GENOMIC DNA]</scope>
    <source>
        <strain evidence="2">Wuxi-XJTLU</strain>
    </source>
</reference>
<dbReference type="Proteomes" id="UP000192247">
    <property type="component" value="Unassembled WGS sequence"/>
</dbReference>
<proteinExistence type="predicted"/>
<dbReference type="InterPro" id="IPR013783">
    <property type="entry name" value="Ig-like_fold"/>
</dbReference>
<accession>A0A1V9X5I5</accession>
<dbReference type="OrthoDB" id="6514442at2759"/>
<dbReference type="EMBL" id="MNPL01023189">
    <property type="protein sequence ID" value="OQR68859.1"/>
    <property type="molecule type" value="Genomic_DNA"/>
</dbReference>
<organism evidence="2 3">
    <name type="scientific">Tropilaelaps mercedesae</name>
    <dbReference type="NCBI Taxonomy" id="418985"/>
    <lineage>
        <taxon>Eukaryota</taxon>
        <taxon>Metazoa</taxon>
        <taxon>Ecdysozoa</taxon>
        <taxon>Arthropoda</taxon>
        <taxon>Chelicerata</taxon>
        <taxon>Arachnida</taxon>
        <taxon>Acari</taxon>
        <taxon>Parasitiformes</taxon>
        <taxon>Mesostigmata</taxon>
        <taxon>Gamasina</taxon>
        <taxon>Dermanyssoidea</taxon>
        <taxon>Laelapidae</taxon>
        <taxon>Tropilaelaps</taxon>
    </lineage>
</organism>
<protein>
    <submittedName>
        <fullName evidence="2">Hemicentin-1-like</fullName>
    </submittedName>
</protein>
<dbReference type="Gene3D" id="2.60.40.10">
    <property type="entry name" value="Immunoglobulins"/>
    <property type="match status" value="1"/>
</dbReference>
<sequence length="212" mass="23222">MCAQQTCRCVALVRGLKDDSLRGFTVIEGIRSCRLIFLDECSSGCLHRPEELVSMETVETYSPRGPGPPSAPATLTTADRQHNASGFVGGAATLPCEIDEAHCGRVYLVTWTKLSSTHGHWERVYLFSSGVNRVLGPLAHPDRAAFHAGKSDDHDHDESMTMSRRDSVSLSSDERHDKRRIVDLCRSTWPMSARTTTDLPVLAAGLLSGRIS</sequence>
<gene>
    <name evidence="2" type="ORF">BIW11_04483</name>
</gene>